<protein>
    <recommendedName>
        <fullName evidence="5">MYND-type domain-containing protein</fullName>
    </recommendedName>
</protein>
<dbReference type="AlphaFoldDB" id="A0A8H7PEQ7"/>
<sequence length="301" mass="34027">MPSFFFKEDTTPATQEDLADESHTLLIQAQREFINHRYDKAVPLLERAASFGSFRAAMSLASVSMREEHMTVCQNCHTAAKWYIRALELLASKNTRLPCTPESLELVEQIVELLSNHMLTNITSKEGRTLSSMLWSMSKDFKPRAAMKLDEAELAKLTPQEQNQVFYARALCIVIYNCRGFLYQAERNADKARHYYIKCVNVPPTGIHSCDIAQRSAEMSLGYLDRDNGSACSPLLAPSSPTSSIHSSHQCAGCNTEKQMMPVCSRCKVRRYCSNKCRIDHATEHEQECLSVQASRQNDSR</sequence>
<reference evidence="6" key="1">
    <citation type="submission" date="2020-12" db="EMBL/GenBank/DDBJ databases">
        <title>Metabolic potential, ecology and presence of endohyphal bacteria is reflected in genomic diversity of Mucoromycotina.</title>
        <authorList>
            <person name="Muszewska A."/>
            <person name="Okrasinska A."/>
            <person name="Steczkiewicz K."/>
            <person name="Drgas O."/>
            <person name="Orlowska M."/>
            <person name="Perlinska-Lenart U."/>
            <person name="Aleksandrzak-Piekarczyk T."/>
            <person name="Szatraj K."/>
            <person name="Zielenkiewicz U."/>
            <person name="Pilsyk S."/>
            <person name="Malc E."/>
            <person name="Mieczkowski P."/>
            <person name="Kruszewska J.S."/>
            <person name="Biernat P."/>
            <person name="Pawlowska J."/>
        </authorList>
    </citation>
    <scope>NUCLEOTIDE SEQUENCE</scope>
    <source>
        <strain evidence="6">WA0000051536</strain>
    </source>
</reference>
<evidence type="ECO:0000313" key="6">
    <source>
        <dbReference type="EMBL" id="KAG2172563.1"/>
    </source>
</evidence>
<proteinExistence type="predicted"/>
<evidence type="ECO:0000256" key="3">
    <source>
        <dbReference type="ARBA" id="ARBA00022833"/>
    </source>
</evidence>
<comment type="caution">
    <text evidence="6">The sequence shown here is derived from an EMBL/GenBank/DDBJ whole genome shotgun (WGS) entry which is preliminary data.</text>
</comment>
<dbReference type="SUPFAM" id="SSF144232">
    <property type="entry name" value="HIT/MYND zinc finger-like"/>
    <property type="match status" value="1"/>
</dbReference>
<evidence type="ECO:0000256" key="4">
    <source>
        <dbReference type="PROSITE-ProRule" id="PRU00134"/>
    </source>
</evidence>
<dbReference type="OrthoDB" id="2271790at2759"/>
<dbReference type="GO" id="GO:0008270">
    <property type="term" value="F:zinc ion binding"/>
    <property type="evidence" value="ECO:0007669"/>
    <property type="project" value="UniProtKB-KW"/>
</dbReference>
<gene>
    <name evidence="6" type="ORF">INT44_002578</name>
</gene>
<evidence type="ECO:0000313" key="7">
    <source>
        <dbReference type="Proteomes" id="UP000612746"/>
    </source>
</evidence>
<keyword evidence="2 4" id="KW-0863">Zinc-finger</keyword>
<organism evidence="6 7">
    <name type="scientific">Umbelopsis vinacea</name>
    <dbReference type="NCBI Taxonomy" id="44442"/>
    <lineage>
        <taxon>Eukaryota</taxon>
        <taxon>Fungi</taxon>
        <taxon>Fungi incertae sedis</taxon>
        <taxon>Mucoromycota</taxon>
        <taxon>Mucoromycotina</taxon>
        <taxon>Umbelopsidomycetes</taxon>
        <taxon>Umbelopsidales</taxon>
        <taxon>Umbelopsidaceae</taxon>
        <taxon>Umbelopsis</taxon>
    </lineage>
</organism>
<dbReference type="Pfam" id="PF01753">
    <property type="entry name" value="zf-MYND"/>
    <property type="match status" value="1"/>
</dbReference>
<dbReference type="PROSITE" id="PS50865">
    <property type="entry name" value="ZF_MYND_2"/>
    <property type="match status" value="1"/>
</dbReference>
<keyword evidence="1" id="KW-0479">Metal-binding</keyword>
<dbReference type="EMBL" id="JAEPRA010000023">
    <property type="protein sequence ID" value="KAG2172563.1"/>
    <property type="molecule type" value="Genomic_DNA"/>
</dbReference>
<keyword evidence="3" id="KW-0862">Zinc</keyword>
<evidence type="ECO:0000256" key="1">
    <source>
        <dbReference type="ARBA" id="ARBA00022723"/>
    </source>
</evidence>
<dbReference type="InterPro" id="IPR002893">
    <property type="entry name" value="Znf_MYND"/>
</dbReference>
<evidence type="ECO:0000259" key="5">
    <source>
        <dbReference type="PROSITE" id="PS50865"/>
    </source>
</evidence>
<evidence type="ECO:0000256" key="2">
    <source>
        <dbReference type="ARBA" id="ARBA00022771"/>
    </source>
</evidence>
<name>A0A8H7PEQ7_9FUNG</name>
<keyword evidence="7" id="KW-1185">Reference proteome</keyword>
<dbReference type="Proteomes" id="UP000612746">
    <property type="component" value="Unassembled WGS sequence"/>
</dbReference>
<dbReference type="SUPFAM" id="SSF81901">
    <property type="entry name" value="HCP-like"/>
    <property type="match status" value="1"/>
</dbReference>
<dbReference type="Gene3D" id="6.10.140.2220">
    <property type="match status" value="1"/>
</dbReference>
<accession>A0A8H7PEQ7</accession>
<feature type="domain" description="MYND-type" evidence="5">
    <location>
        <begin position="251"/>
        <end position="289"/>
    </location>
</feature>